<sequence>MTFHYNYQASSTTECEHTAYTHGTIGDLMPSTVILHNFTKK</sequence>
<name>A0AAU9Q876_9VIBR</name>
<gene>
    <name evidence="1" type="ORF">THF1D04_40040</name>
</gene>
<evidence type="ECO:0000313" key="2">
    <source>
        <dbReference type="Proteomes" id="UP001295420"/>
    </source>
</evidence>
<protein>
    <submittedName>
        <fullName evidence="1">Uncharacterized protein</fullName>
    </submittedName>
</protein>
<proteinExistence type="predicted"/>
<evidence type="ECO:0000313" key="1">
    <source>
        <dbReference type="EMBL" id="CAH1534771.1"/>
    </source>
</evidence>
<dbReference type="AlphaFoldDB" id="A0AAU9Q876"/>
<dbReference type="EMBL" id="CAKMTQ010000034">
    <property type="protein sequence ID" value="CAH1534771.1"/>
    <property type="molecule type" value="Genomic_DNA"/>
</dbReference>
<accession>A0AAU9Q876</accession>
<dbReference type="Proteomes" id="UP001295420">
    <property type="component" value="Unassembled WGS sequence"/>
</dbReference>
<organism evidence="1 2">
    <name type="scientific">Vibrio owensii</name>
    <dbReference type="NCBI Taxonomy" id="696485"/>
    <lineage>
        <taxon>Bacteria</taxon>
        <taxon>Pseudomonadati</taxon>
        <taxon>Pseudomonadota</taxon>
        <taxon>Gammaproteobacteria</taxon>
        <taxon>Vibrionales</taxon>
        <taxon>Vibrionaceae</taxon>
        <taxon>Vibrio</taxon>
    </lineage>
</organism>
<reference evidence="1" key="1">
    <citation type="submission" date="2022-01" db="EMBL/GenBank/DDBJ databases">
        <authorList>
            <person name="Lagorce A."/>
        </authorList>
    </citation>
    <scope>NUCLEOTIDE SEQUENCE</scope>
    <source>
        <strain evidence="1">Th15_F1_D04</strain>
    </source>
</reference>
<comment type="caution">
    <text evidence="1">The sequence shown here is derived from an EMBL/GenBank/DDBJ whole genome shotgun (WGS) entry which is preliminary data.</text>
</comment>